<evidence type="ECO:0000313" key="3">
    <source>
        <dbReference type="Proteomes" id="UP000503462"/>
    </source>
</evidence>
<organism evidence="2 3">
    <name type="scientific">Peltaster fructicola</name>
    <dbReference type="NCBI Taxonomy" id="286661"/>
    <lineage>
        <taxon>Eukaryota</taxon>
        <taxon>Fungi</taxon>
        <taxon>Dikarya</taxon>
        <taxon>Ascomycota</taxon>
        <taxon>Pezizomycotina</taxon>
        <taxon>Dothideomycetes</taxon>
        <taxon>Dothideomycetes incertae sedis</taxon>
        <taxon>Peltaster</taxon>
    </lineage>
</organism>
<dbReference type="PANTHER" id="PTHR43433:SF10">
    <property type="entry name" value="AB HYDROLASE-1 DOMAIN-CONTAINING PROTEIN"/>
    <property type="match status" value="1"/>
</dbReference>
<dbReference type="PANTHER" id="PTHR43433">
    <property type="entry name" value="HYDROLASE, ALPHA/BETA FOLD FAMILY PROTEIN"/>
    <property type="match status" value="1"/>
</dbReference>
<protein>
    <recommendedName>
        <fullName evidence="1">AB hydrolase-1 domain-containing protein</fullName>
    </recommendedName>
</protein>
<feature type="domain" description="AB hydrolase-1" evidence="1">
    <location>
        <begin position="25"/>
        <end position="122"/>
    </location>
</feature>
<proteinExistence type="predicted"/>
<reference evidence="2 3" key="1">
    <citation type="journal article" date="2016" name="Sci. Rep.">
        <title>Peltaster fructicola genome reveals evolution from an invasive phytopathogen to an ectophytic parasite.</title>
        <authorList>
            <person name="Xu C."/>
            <person name="Chen H."/>
            <person name="Gleason M.L."/>
            <person name="Xu J.R."/>
            <person name="Liu H."/>
            <person name="Zhang R."/>
            <person name="Sun G."/>
        </authorList>
    </citation>
    <scope>NUCLEOTIDE SEQUENCE [LARGE SCALE GENOMIC DNA]</scope>
    <source>
        <strain evidence="2 3">LNHT1506</strain>
    </source>
</reference>
<accession>A0A6H0XW94</accession>
<dbReference type="Gene3D" id="3.40.50.1820">
    <property type="entry name" value="alpha/beta hydrolase"/>
    <property type="match status" value="1"/>
</dbReference>
<evidence type="ECO:0000259" key="1">
    <source>
        <dbReference type="Pfam" id="PF00561"/>
    </source>
</evidence>
<keyword evidence="3" id="KW-1185">Reference proteome</keyword>
<dbReference type="Proteomes" id="UP000503462">
    <property type="component" value="Chromosome 3"/>
</dbReference>
<dbReference type="InterPro" id="IPR050471">
    <property type="entry name" value="AB_hydrolase"/>
</dbReference>
<name>A0A6H0XW94_9PEZI</name>
<dbReference type="AlphaFoldDB" id="A0A6H0XW94"/>
<dbReference type="SUPFAM" id="SSF53474">
    <property type="entry name" value="alpha/beta-Hydrolases"/>
    <property type="match status" value="1"/>
</dbReference>
<gene>
    <name evidence="2" type="ORF">AMS68_004511</name>
</gene>
<sequence>MARQFTLSDGRKLDYRVAGKPDATPLLWFHGTPGASLPPPGIEAACEKYGLSIISFSRPGYGSSTRQKGRLVADTVVDAAELMKHLGHTRFYTGGWSGGGPYALTTAIKLPGCLAALVIAGVAPYDGEGLDYLAGQGQDNIDETNAALTGEEALQAFTKPRRVEMLQASVEELVEGLSSVLPEVDQRALLDGGDLGSYTVATFAEALTGSSDGWVDDDLAFTLPWGVNVKDIRVPVFLHHGSLDAAVPFAHGEWIAAHIPKEYLTKHFEQGEGHVSIYVGRVDGMISELVASTS</sequence>
<dbReference type="ESTHER" id="9pezi-a0a6h0xw94">
    <property type="family name" value="Fungal-D14-Strigolactone-R"/>
</dbReference>
<dbReference type="OrthoDB" id="294702at2759"/>
<dbReference type="InterPro" id="IPR029058">
    <property type="entry name" value="AB_hydrolase_fold"/>
</dbReference>
<dbReference type="InterPro" id="IPR000073">
    <property type="entry name" value="AB_hydrolase_1"/>
</dbReference>
<evidence type="ECO:0000313" key="2">
    <source>
        <dbReference type="EMBL" id="QIW98993.1"/>
    </source>
</evidence>
<dbReference type="Pfam" id="PF00561">
    <property type="entry name" value="Abhydrolase_1"/>
    <property type="match status" value="1"/>
</dbReference>
<dbReference type="EMBL" id="CP051141">
    <property type="protein sequence ID" value="QIW98993.1"/>
    <property type="molecule type" value="Genomic_DNA"/>
</dbReference>